<keyword evidence="2" id="KW-0285">Flavoprotein</keyword>
<evidence type="ECO:0000313" key="5">
    <source>
        <dbReference type="EMBL" id="VTR23883.1"/>
    </source>
</evidence>
<dbReference type="InterPro" id="IPR036188">
    <property type="entry name" value="FAD/NAD-bd_sf"/>
</dbReference>
<evidence type="ECO:0000259" key="4">
    <source>
        <dbReference type="Pfam" id="PF01134"/>
    </source>
</evidence>
<dbReference type="InterPro" id="IPR040131">
    <property type="entry name" value="MnmG_N"/>
</dbReference>
<name>A0A4U9TVV9_SERFO</name>
<keyword evidence="3" id="KW-0274">FAD</keyword>
<organism evidence="5">
    <name type="scientific">Serratia fonticola</name>
    <dbReference type="NCBI Taxonomy" id="47917"/>
    <lineage>
        <taxon>Bacteria</taxon>
        <taxon>Pseudomonadati</taxon>
        <taxon>Pseudomonadota</taxon>
        <taxon>Gammaproteobacteria</taxon>
        <taxon>Enterobacterales</taxon>
        <taxon>Yersiniaceae</taxon>
        <taxon>Serratia</taxon>
    </lineage>
</organism>
<gene>
    <name evidence="5" type="ORF">NCTC12965_01880</name>
</gene>
<evidence type="ECO:0000256" key="2">
    <source>
        <dbReference type="ARBA" id="ARBA00022630"/>
    </source>
</evidence>
<dbReference type="SUPFAM" id="SSF51905">
    <property type="entry name" value="FAD/NAD(P)-binding domain"/>
    <property type="match status" value="1"/>
</dbReference>
<dbReference type="Gene3D" id="3.50.50.60">
    <property type="entry name" value="FAD/NAD(P)-binding domain"/>
    <property type="match status" value="1"/>
</dbReference>
<feature type="domain" description="MnmG N-terminal" evidence="4">
    <location>
        <begin position="16"/>
        <end position="68"/>
    </location>
</feature>
<dbReference type="EMBL" id="CABEEZ010000033">
    <property type="protein sequence ID" value="VTR23883.1"/>
    <property type="molecule type" value="Genomic_DNA"/>
</dbReference>
<protein>
    <recommendedName>
        <fullName evidence="4">MnmG N-terminal domain-containing protein</fullName>
    </recommendedName>
</protein>
<sequence>MDSGWWQNIEFAMLLGCRIENAAIAVDALQQTSVANLYAAGECTGVGGSELALAEGAIAGYAASGNIERAKALPGKT</sequence>
<evidence type="ECO:0000256" key="3">
    <source>
        <dbReference type="ARBA" id="ARBA00022827"/>
    </source>
</evidence>
<reference evidence="5" key="1">
    <citation type="submission" date="2019-05" db="EMBL/GenBank/DDBJ databases">
        <authorList>
            <consortium name="Pathogen Informatics"/>
        </authorList>
    </citation>
    <scope>NUCLEOTIDE SEQUENCE [LARGE SCALE GENOMIC DNA]</scope>
    <source>
        <strain evidence="5">NCTC12965</strain>
    </source>
</reference>
<dbReference type="Pfam" id="PF01134">
    <property type="entry name" value="GIDA"/>
    <property type="match status" value="1"/>
</dbReference>
<evidence type="ECO:0000256" key="1">
    <source>
        <dbReference type="ARBA" id="ARBA00001974"/>
    </source>
</evidence>
<accession>A0A4U9TVV9</accession>
<dbReference type="AlphaFoldDB" id="A0A4U9TVV9"/>
<comment type="cofactor">
    <cofactor evidence="1">
        <name>FAD</name>
        <dbReference type="ChEBI" id="CHEBI:57692"/>
    </cofactor>
</comment>
<proteinExistence type="predicted"/>